<accession>A0A166III8</accession>
<name>A0A166III8_9AGAM</name>
<organism evidence="3 4">
    <name type="scientific">Athelia psychrophila</name>
    <dbReference type="NCBI Taxonomy" id="1759441"/>
    <lineage>
        <taxon>Eukaryota</taxon>
        <taxon>Fungi</taxon>
        <taxon>Dikarya</taxon>
        <taxon>Basidiomycota</taxon>
        <taxon>Agaricomycotina</taxon>
        <taxon>Agaricomycetes</taxon>
        <taxon>Agaricomycetidae</taxon>
        <taxon>Atheliales</taxon>
        <taxon>Atheliaceae</taxon>
        <taxon>Athelia</taxon>
    </lineage>
</organism>
<evidence type="ECO:0000256" key="1">
    <source>
        <dbReference type="PROSITE-ProRule" id="PRU00285"/>
    </source>
</evidence>
<proteinExistence type="inferred from homology"/>
<keyword evidence="4" id="KW-1185">Reference proteome</keyword>
<evidence type="ECO:0000259" key="2">
    <source>
        <dbReference type="PROSITE" id="PS01031"/>
    </source>
</evidence>
<evidence type="ECO:0000313" key="3">
    <source>
        <dbReference type="EMBL" id="KZP19860.1"/>
    </source>
</evidence>
<feature type="domain" description="SHSP" evidence="2">
    <location>
        <begin position="5"/>
        <end position="93"/>
    </location>
</feature>
<dbReference type="EMBL" id="KV417560">
    <property type="protein sequence ID" value="KZP19860.1"/>
    <property type="molecule type" value="Genomic_DNA"/>
</dbReference>
<dbReference type="PROSITE" id="PS01031">
    <property type="entry name" value="SHSP"/>
    <property type="match status" value="1"/>
</dbReference>
<dbReference type="OrthoDB" id="1431247at2759"/>
<protein>
    <recommendedName>
        <fullName evidence="2">SHSP domain-containing protein</fullName>
    </recommendedName>
</protein>
<gene>
    <name evidence="3" type="ORF">FIBSPDRAFT_697218</name>
</gene>
<evidence type="ECO:0000313" key="4">
    <source>
        <dbReference type="Proteomes" id="UP000076532"/>
    </source>
</evidence>
<dbReference type="InterPro" id="IPR008978">
    <property type="entry name" value="HSP20-like_chaperone"/>
</dbReference>
<reference evidence="3 4" key="1">
    <citation type="journal article" date="2016" name="Mol. Biol. Evol.">
        <title>Comparative Genomics of Early-Diverging Mushroom-Forming Fungi Provides Insights into the Origins of Lignocellulose Decay Capabilities.</title>
        <authorList>
            <person name="Nagy L.G."/>
            <person name="Riley R."/>
            <person name="Tritt A."/>
            <person name="Adam C."/>
            <person name="Daum C."/>
            <person name="Floudas D."/>
            <person name="Sun H."/>
            <person name="Yadav J.S."/>
            <person name="Pangilinan J."/>
            <person name="Larsson K.H."/>
            <person name="Matsuura K."/>
            <person name="Barry K."/>
            <person name="Labutti K."/>
            <person name="Kuo R."/>
            <person name="Ohm R.A."/>
            <person name="Bhattacharya S.S."/>
            <person name="Shirouzu T."/>
            <person name="Yoshinaga Y."/>
            <person name="Martin F.M."/>
            <person name="Grigoriev I.V."/>
            <person name="Hibbett D.S."/>
        </authorList>
    </citation>
    <scope>NUCLEOTIDE SEQUENCE [LARGE SCALE GENOMIC DNA]</scope>
    <source>
        <strain evidence="3 4">CBS 109695</strain>
    </source>
</reference>
<dbReference type="AlphaFoldDB" id="A0A166III8"/>
<feature type="non-terminal residue" evidence="3">
    <location>
        <position position="93"/>
    </location>
</feature>
<dbReference type="Gene3D" id="2.60.40.790">
    <property type="match status" value="1"/>
</dbReference>
<dbReference type="CDD" id="cd06464">
    <property type="entry name" value="ACD_sHsps-like"/>
    <property type="match status" value="1"/>
</dbReference>
<comment type="similarity">
    <text evidence="1">Belongs to the small heat shock protein (HSP20) family.</text>
</comment>
<dbReference type="SUPFAM" id="SSF49764">
    <property type="entry name" value="HSP20-like chaperones"/>
    <property type="match status" value="1"/>
</dbReference>
<dbReference type="InterPro" id="IPR002068">
    <property type="entry name" value="A-crystallin/Hsp20_dom"/>
</dbReference>
<dbReference type="Proteomes" id="UP000076532">
    <property type="component" value="Unassembled WGS sequence"/>
</dbReference>
<feature type="non-terminal residue" evidence="3">
    <location>
        <position position="1"/>
    </location>
</feature>
<sequence length="93" mass="10520">PSLCAQPLAVEHAVTAETARNTYTLLIRLPGFRRDTITLASRKRRVLHVVADHWTLGSGGHFERKVSFGWDAELGSVRAEFDREVLRVVVPRR</sequence>